<dbReference type="EMBL" id="CAJVPU010011794">
    <property type="protein sequence ID" value="CAG8617935.1"/>
    <property type="molecule type" value="Genomic_DNA"/>
</dbReference>
<sequence length="133" mass="15486">MQIDENGKECYKCKGCGRDWAKNATWLQEHLNTCTLQNLNETSNSNKKQKYILDNLKQEKQIELESLLAHAFFTSGIAFNTIENLEFCAFLSKACPSFRILLCQTLLSLFLNKNMLICKWLFEIFLRMHIIIA</sequence>
<protein>
    <submittedName>
        <fullName evidence="1">5228_t:CDS:1</fullName>
    </submittedName>
</protein>
<keyword evidence="2" id="KW-1185">Reference proteome</keyword>
<evidence type="ECO:0000313" key="2">
    <source>
        <dbReference type="Proteomes" id="UP000789702"/>
    </source>
</evidence>
<proteinExistence type="predicted"/>
<organism evidence="1 2">
    <name type="scientific">Dentiscutata heterogama</name>
    <dbReference type="NCBI Taxonomy" id="1316150"/>
    <lineage>
        <taxon>Eukaryota</taxon>
        <taxon>Fungi</taxon>
        <taxon>Fungi incertae sedis</taxon>
        <taxon>Mucoromycota</taxon>
        <taxon>Glomeromycotina</taxon>
        <taxon>Glomeromycetes</taxon>
        <taxon>Diversisporales</taxon>
        <taxon>Gigasporaceae</taxon>
        <taxon>Dentiscutata</taxon>
    </lineage>
</organism>
<reference evidence="1" key="1">
    <citation type="submission" date="2021-06" db="EMBL/GenBank/DDBJ databases">
        <authorList>
            <person name="Kallberg Y."/>
            <person name="Tangrot J."/>
            <person name="Rosling A."/>
        </authorList>
    </citation>
    <scope>NUCLEOTIDE SEQUENCE</scope>
    <source>
        <strain evidence="1">IL203A</strain>
    </source>
</reference>
<comment type="caution">
    <text evidence="1">The sequence shown here is derived from an EMBL/GenBank/DDBJ whole genome shotgun (WGS) entry which is preliminary data.</text>
</comment>
<name>A0ACA9MWP2_9GLOM</name>
<accession>A0ACA9MWP2</accession>
<gene>
    <name evidence="1" type="ORF">DHETER_LOCUS7900</name>
</gene>
<dbReference type="Proteomes" id="UP000789702">
    <property type="component" value="Unassembled WGS sequence"/>
</dbReference>
<evidence type="ECO:0000313" key="1">
    <source>
        <dbReference type="EMBL" id="CAG8617935.1"/>
    </source>
</evidence>